<dbReference type="EMBL" id="JAGSHT010000032">
    <property type="protein sequence ID" value="MBZ2199667.1"/>
    <property type="molecule type" value="Genomic_DNA"/>
</dbReference>
<name>A0ABS7SH30_9MICO</name>
<protein>
    <recommendedName>
        <fullName evidence="1">Bacterial transcriptional activator domain-containing protein</fullName>
    </recommendedName>
</protein>
<dbReference type="SUPFAM" id="SSF48452">
    <property type="entry name" value="TPR-like"/>
    <property type="match status" value="1"/>
</dbReference>
<evidence type="ECO:0000313" key="3">
    <source>
        <dbReference type="Proteomes" id="UP000826651"/>
    </source>
</evidence>
<evidence type="ECO:0000313" key="2">
    <source>
        <dbReference type="EMBL" id="MBZ2199667.1"/>
    </source>
</evidence>
<comment type="caution">
    <text evidence="2">The sequence shown here is derived from an EMBL/GenBank/DDBJ whole genome shotgun (WGS) entry which is preliminary data.</text>
</comment>
<feature type="domain" description="Bacterial transcriptional activator" evidence="1">
    <location>
        <begin position="104"/>
        <end position="248"/>
    </location>
</feature>
<accession>A0ABS7SH30</accession>
<dbReference type="Gene3D" id="1.10.10.10">
    <property type="entry name" value="Winged helix-like DNA-binding domain superfamily/Winged helix DNA-binding domain"/>
    <property type="match status" value="1"/>
</dbReference>
<evidence type="ECO:0000259" key="1">
    <source>
        <dbReference type="SMART" id="SM01043"/>
    </source>
</evidence>
<dbReference type="InterPro" id="IPR036388">
    <property type="entry name" value="WH-like_DNA-bd_sf"/>
</dbReference>
<dbReference type="SMART" id="SM01043">
    <property type="entry name" value="BTAD"/>
    <property type="match status" value="1"/>
</dbReference>
<dbReference type="Gene3D" id="1.25.40.10">
    <property type="entry name" value="Tetratricopeptide repeat domain"/>
    <property type="match status" value="1"/>
</dbReference>
<proteinExistence type="predicted"/>
<organism evidence="2 3">
    <name type="scientific">Occultella gossypii</name>
    <dbReference type="NCBI Taxonomy" id="2800820"/>
    <lineage>
        <taxon>Bacteria</taxon>
        <taxon>Bacillati</taxon>
        <taxon>Actinomycetota</taxon>
        <taxon>Actinomycetes</taxon>
        <taxon>Micrococcales</taxon>
        <taxon>Ruaniaceae</taxon>
        <taxon>Occultella</taxon>
    </lineage>
</organism>
<reference evidence="2 3" key="1">
    <citation type="submission" date="2021-04" db="EMBL/GenBank/DDBJ databases">
        <title>Ruania sp. nov., isolated from sandy soil of mangrove forest.</title>
        <authorList>
            <person name="Ge X."/>
            <person name="Huang R."/>
            <person name="Liu W."/>
        </authorList>
    </citation>
    <scope>NUCLEOTIDE SEQUENCE [LARGE SCALE GENOMIC DNA]</scope>
    <source>
        <strain evidence="2 3">N2-46</strain>
    </source>
</reference>
<sequence length="324" mass="35734">MTALTVRLLGPFRALRGDRPLPSPMLHKAQDLLTMLFLAPGHALLRESAAESLWPDTDAEISRKAMRQTLWQIHHATDEPVAQDRLVICDGDGLMINPERPVSVDLPVFVGAVREAQDTGGRVLTDDRLIRLCTAADLYRGPLHAGCYDDWCLIPRARLEDRCLTLLDRISRERERRGDIDGAIAWTQRLLEIEPAHERSHRRLMRLFSQVGDRTGALRQLAECRAALARDLGVRPEARTEDLGAAILADRMYHDSGRSALAGAEIPPRPDADTELNLLRLEVAALRQSIECIGEQLRDAPVPASAAGVGVVPPLTSHQPGPNG</sequence>
<dbReference type="PANTHER" id="PTHR35807">
    <property type="entry name" value="TRANSCRIPTIONAL REGULATOR REDD-RELATED"/>
    <property type="match status" value="1"/>
</dbReference>
<dbReference type="RefSeq" id="WP_223411642.1">
    <property type="nucleotide sequence ID" value="NZ_JAGSHT010000032.1"/>
</dbReference>
<dbReference type="Proteomes" id="UP000826651">
    <property type="component" value="Unassembled WGS sequence"/>
</dbReference>
<dbReference type="InterPro" id="IPR005158">
    <property type="entry name" value="BTAD"/>
</dbReference>
<dbReference type="InterPro" id="IPR051677">
    <property type="entry name" value="AfsR-DnrI-RedD_regulator"/>
</dbReference>
<dbReference type="InterPro" id="IPR011990">
    <property type="entry name" value="TPR-like_helical_dom_sf"/>
</dbReference>
<dbReference type="Pfam" id="PF03704">
    <property type="entry name" value="BTAD"/>
    <property type="match status" value="1"/>
</dbReference>
<gene>
    <name evidence="2" type="ORF">KCQ71_26235</name>
</gene>
<keyword evidence="3" id="KW-1185">Reference proteome</keyword>